<proteinExistence type="predicted"/>
<comment type="caution">
    <text evidence="1">The sequence shown here is derived from an EMBL/GenBank/DDBJ whole genome shotgun (WGS) entry which is preliminary data.</text>
</comment>
<sequence>MSACATGSRGPTMSEAFIGLLVAAGLVAYLVYALVHPEKF</sequence>
<evidence type="ECO:0000313" key="2">
    <source>
        <dbReference type="Proteomes" id="UP000616151"/>
    </source>
</evidence>
<organism evidence="1 2">
    <name type="scientific">Taklimakanibacter albus</name>
    <dbReference type="NCBI Taxonomy" id="2800327"/>
    <lineage>
        <taxon>Bacteria</taxon>
        <taxon>Pseudomonadati</taxon>
        <taxon>Pseudomonadota</taxon>
        <taxon>Alphaproteobacteria</taxon>
        <taxon>Hyphomicrobiales</taxon>
        <taxon>Aestuariivirgaceae</taxon>
        <taxon>Taklimakanibacter</taxon>
    </lineage>
</organism>
<name>A0ACC5R3E9_9HYPH</name>
<keyword evidence="2" id="KW-1185">Reference proteome</keyword>
<protein>
    <submittedName>
        <fullName evidence="1">K(+)-transporting ATPase subunit F</fullName>
    </submittedName>
</protein>
<gene>
    <name evidence="1" type="primary">kdpF</name>
    <name evidence="1" type="ORF">JHL16_12640</name>
</gene>
<accession>A0ACC5R3E9</accession>
<evidence type="ECO:0000313" key="1">
    <source>
        <dbReference type="EMBL" id="MBK1867196.1"/>
    </source>
</evidence>
<dbReference type="EMBL" id="JAENHL010000007">
    <property type="protein sequence ID" value="MBK1867196.1"/>
    <property type="molecule type" value="Genomic_DNA"/>
</dbReference>
<dbReference type="Proteomes" id="UP000616151">
    <property type="component" value="Unassembled WGS sequence"/>
</dbReference>
<reference evidence="1" key="1">
    <citation type="submission" date="2021-01" db="EMBL/GenBank/DDBJ databases">
        <authorList>
            <person name="Sun Q."/>
        </authorList>
    </citation>
    <scope>NUCLEOTIDE SEQUENCE</scope>
    <source>
        <strain evidence="1">YIM B02566</strain>
    </source>
</reference>